<evidence type="ECO:0000313" key="3">
    <source>
        <dbReference type="EMBL" id="SNT22748.1"/>
    </source>
</evidence>
<name>A0A239KYL8_9RHOB</name>
<organism evidence="3 4">
    <name type="scientific">Tropicimonas sediminicola</name>
    <dbReference type="NCBI Taxonomy" id="1031541"/>
    <lineage>
        <taxon>Bacteria</taxon>
        <taxon>Pseudomonadati</taxon>
        <taxon>Pseudomonadota</taxon>
        <taxon>Alphaproteobacteria</taxon>
        <taxon>Rhodobacterales</taxon>
        <taxon>Roseobacteraceae</taxon>
        <taxon>Tropicimonas</taxon>
    </lineage>
</organism>
<feature type="domain" description="PAS" evidence="2">
    <location>
        <begin position="399"/>
        <end position="465"/>
    </location>
</feature>
<dbReference type="InterPro" id="IPR000014">
    <property type="entry name" value="PAS"/>
</dbReference>
<keyword evidence="1" id="KW-0812">Transmembrane</keyword>
<dbReference type="RefSeq" id="WP_089234598.1">
    <property type="nucleotide sequence ID" value="NZ_FZOY01000008.1"/>
</dbReference>
<dbReference type="SMART" id="SM00091">
    <property type="entry name" value="PAS"/>
    <property type="match status" value="3"/>
</dbReference>
<dbReference type="Pfam" id="PF12860">
    <property type="entry name" value="PAS_7"/>
    <property type="match status" value="1"/>
</dbReference>
<keyword evidence="1" id="KW-0472">Membrane</keyword>
<dbReference type="OrthoDB" id="9797304at2"/>
<keyword evidence="4" id="KW-1185">Reference proteome</keyword>
<feature type="transmembrane region" description="Helical" evidence="1">
    <location>
        <begin position="6"/>
        <end position="31"/>
    </location>
</feature>
<dbReference type="AlphaFoldDB" id="A0A239KYL8"/>
<dbReference type="InterPro" id="IPR035965">
    <property type="entry name" value="PAS-like_dom_sf"/>
</dbReference>
<evidence type="ECO:0000259" key="2">
    <source>
        <dbReference type="SMART" id="SM00091"/>
    </source>
</evidence>
<keyword evidence="1" id="KW-1133">Transmembrane helix</keyword>
<accession>A0A239KYL8</accession>
<evidence type="ECO:0000256" key="1">
    <source>
        <dbReference type="SAM" id="Phobius"/>
    </source>
</evidence>
<evidence type="ECO:0000313" key="4">
    <source>
        <dbReference type="Proteomes" id="UP000198426"/>
    </source>
</evidence>
<dbReference type="Pfam" id="PF13188">
    <property type="entry name" value="PAS_8"/>
    <property type="match status" value="1"/>
</dbReference>
<feature type="domain" description="PAS" evidence="2">
    <location>
        <begin position="156"/>
        <end position="224"/>
    </location>
</feature>
<dbReference type="Gene3D" id="3.30.450.20">
    <property type="entry name" value="PAS domain"/>
    <property type="match status" value="1"/>
</dbReference>
<dbReference type="Proteomes" id="UP000198426">
    <property type="component" value="Unassembled WGS sequence"/>
</dbReference>
<dbReference type="SUPFAM" id="SSF55785">
    <property type="entry name" value="PYP-like sensor domain (PAS domain)"/>
    <property type="match status" value="2"/>
</dbReference>
<sequence length="530" mass="59082">MQTFDLSLGLVLAISSMGTALLALVAMGTFLPSRRVSWTPMEQMGDRVVFLFEDTRLVDATADARAMLETGPTFLEDWPRTVAVLSARFPDFAAEVGDLAERQRIELCDPLSGNRVEAEWRGGLARIVFREGHDTVPETGPVPDRFSQAAIAEELATLRGVIDDAPMLVWKEDATGAVRWANAAYVNLVRRMSETPDTVGWPLPRLFHQRPVGPDMAEPPRRLSITVPGESAPLWFDSYDEAQEEDTLVFALPADKLVRAEGSLREFVQTLTKTFAHLPTGLAIFDKERRLALFNPAMTDLSALEPSFLSAQPTLFEFLDQLREHRRMPEPKNYRSWRKEITELESAAASGTFQETWSLPSGQTYRVTGRPHPNGAIAFLFEDISAEISATRRFRAELDLGRSVLDTLDDAIVVFNASGALAYCNRSYRELWQHDPEAKLGETAVTDATGIWQIRCRPTPVWGDLRDFVHQDGERAEWTAEVQLVDGRLLACRFSPLAGHATLAAFATKVNAATLRTPTKVWPKVPARMS</sequence>
<proteinExistence type="predicted"/>
<protein>
    <submittedName>
        <fullName evidence="3">PAS domain-containing protein</fullName>
    </submittedName>
</protein>
<reference evidence="3 4" key="1">
    <citation type="submission" date="2017-06" db="EMBL/GenBank/DDBJ databases">
        <authorList>
            <person name="Kim H.J."/>
            <person name="Triplett B.A."/>
        </authorList>
    </citation>
    <scope>NUCLEOTIDE SEQUENCE [LARGE SCALE GENOMIC DNA]</scope>
    <source>
        <strain evidence="3 4">DSM 29339</strain>
    </source>
</reference>
<dbReference type="EMBL" id="FZOY01000008">
    <property type="protein sequence ID" value="SNT22748.1"/>
    <property type="molecule type" value="Genomic_DNA"/>
</dbReference>
<gene>
    <name evidence="3" type="ORF">SAMN05421757_10897</name>
</gene>
<feature type="domain" description="PAS" evidence="2">
    <location>
        <begin position="269"/>
        <end position="336"/>
    </location>
</feature>